<dbReference type="GO" id="GO:0006782">
    <property type="term" value="P:protoporphyrinogen IX biosynthetic process"/>
    <property type="evidence" value="ECO:0007669"/>
    <property type="project" value="UniProtKB-UniRule"/>
</dbReference>
<comment type="function">
    <text evidence="1 11">Catalyzes the 6-electron oxidation of protoporphyrinogen-IX to form protoporphyrin-IX.</text>
</comment>
<dbReference type="PANTHER" id="PTHR42923:SF3">
    <property type="entry name" value="PROTOPORPHYRINOGEN OXIDASE"/>
    <property type="match status" value="1"/>
</dbReference>
<comment type="cofactor">
    <cofactor evidence="11">
        <name>FAD</name>
        <dbReference type="ChEBI" id="CHEBI:57692"/>
    </cofactor>
    <text evidence="11">Binds 1 FAD per subunit.</text>
</comment>
<dbReference type="UniPathway" id="UPA00251">
    <property type="reaction ID" value="UER00324"/>
</dbReference>
<dbReference type="RefSeq" id="XP_007841194.1">
    <property type="nucleotide sequence ID" value="XM_007843003.1"/>
</dbReference>
<dbReference type="OrthoDB" id="438553at2759"/>
<dbReference type="InterPro" id="IPR004572">
    <property type="entry name" value="Protoporphyrinogen_oxidase"/>
</dbReference>
<evidence type="ECO:0000256" key="11">
    <source>
        <dbReference type="RuleBase" id="RU367069"/>
    </source>
</evidence>
<dbReference type="EC" id="1.3.3.4" evidence="4 11"/>
<evidence type="ECO:0000313" key="14">
    <source>
        <dbReference type="Proteomes" id="UP000030651"/>
    </source>
</evidence>
<dbReference type="InterPro" id="IPR036188">
    <property type="entry name" value="FAD/NAD-bd_sf"/>
</dbReference>
<dbReference type="InterPro" id="IPR050464">
    <property type="entry name" value="Zeta_carotene_desat/Oxidored"/>
</dbReference>
<dbReference type="SUPFAM" id="SSF51905">
    <property type="entry name" value="FAD/NAD(P)-binding domain"/>
    <property type="match status" value="1"/>
</dbReference>
<keyword evidence="9 11" id="KW-0627">Porphyrin biosynthesis</keyword>
<dbReference type="NCBIfam" id="TIGR00562">
    <property type="entry name" value="proto_IX_ox"/>
    <property type="match status" value="1"/>
</dbReference>
<dbReference type="InParanoid" id="W3WKY3"/>
<comment type="similarity">
    <text evidence="3 11">Belongs to the protoporphyrinogen/coproporphyrinogen oxidase family. Protoporphyrinogen oxidase subfamily.</text>
</comment>
<dbReference type="EMBL" id="KI912121">
    <property type="protein sequence ID" value="ETS73476.1"/>
    <property type="molecule type" value="Genomic_DNA"/>
</dbReference>
<comment type="pathway">
    <text evidence="2 11">Porphyrin-containing compound metabolism; protoporphyrin-IX biosynthesis; protoporphyrin-IX from protoporphyrinogen-IX: step 1/1.</text>
</comment>
<dbReference type="Proteomes" id="UP000030651">
    <property type="component" value="Unassembled WGS sequence"/>
</dbReference>
<evidence type="ECO:0000256" key="10">
    <source>
        <dbReference type="ARBA" id="ARBA00047554"/>
    </source>
</evidence>
<organism evidence="13 14">
    <name type="scientific">Pestalotiopsis fici (strain W106-1 / CGMCC3.15140)</name>
    <dbReference type="NCBI Taxonomy" id="1229662"/>
    <lineage>
        <taxon>Eukaryota</taxon>
        <taxon>Fungi</taxon>
        <taxon>Dikarya</taxon>
        <taxon>Ascomycota</taxon>
        <taxon>Pezizomycotina</taxon>
        <taxon>Sordariomycetes</taxon>
        <taxon>Xylariomycetidae</taxon>
        <taxon>Amphisphaeriales</taxon>
        <taxon>Sporocadaceae</taxon>
        <taxon>Pestalotiopsis</taxon>
    </lineage>
</organism>
<dbReference type="InterPro" id="IPR002937">
    <property type="entry name" value="Amino_oxidase"/>
</dbReference>
<feature type="domain" description="Amine oxidase" evidence="12">
    <location>
        <begin position="71"/>
        <end position="584"/>
    </location>
</feature>
<evidence type="ECO:0000256" key="1">
    <source>
        <dbReference type="ARBA" id="ARBA00002600"/>
    </source>
</evidence>
<dbReference type="eggNOG" id="KOG1276">
    <property type="taxonomic scope" value="Eukaryota"/>
</dbReference>
<evidence type="ECO:0000256" key="5">
    <source>
        <dbReference type="ARBA" id="ARBA00022630"/>
    </source>
</evidence>
<gene>
    <name evidence="13" type="ORF">PFICI_14422</name>
</gene>
<evidence type="ECO:0000259" key="12">
    <source>
        <dbReference type="Pfam" id="PF01593"/>
    </source>
</evidence>
<dbReference type="AlphaFoldDB" id="W3WKY3"/>
<evidence type="ECO:0000256" key="6">
    <source>
        <dbReference type="ARBA" id="ARBA00022827"/>
    </source>
</evidence>
<dbReference type="STRING" id="1229662.W3WKY3"/>
<dbReference type="GeneID" id="19279435"/>
<keyword evidence="14" id="KW-1185">Reference proteome</keyword>
<dbReference type="GO" id="GO:0004729">
    <property type="term" value="F:oxygen-dependent protoporphyrinogen oxidase activity"/>
    <property type="evidence" value="ECO:0007669"/>
    <property type="project" value="UniProtKB-UniRule"/>
</dbReference>
<proteinExistence type="inferred from homology"/>
<keyword evidence="5 11" id="KW-0285">Flavoprotein</keyword>
<dbReference type="HOGENOM" id="CLU_009629_1_0_1"/>
<dbReference type="PANTHER" id="PTHR42923">
    <property type="entry name" value="PROTOPORPHYRINOGEN OXIDASE"/>
    <property type="match status" value="1"/>
</dbReference>
<keyword evidence="8 11" id="KW-0350">Heme biosynthesis</keyword>
<name>W3WKY3_PESFW</name>
<evidence type="ECO:0000256" key="7">
    <source>
        <dbReference type="ARBA" id="ARBA00023002"/>
    </source>
</evidence>
<dbReference type="OMA" id="WFDQWFG"/>
<keyword evidence="7 11" id="KW-0560">Oxidoreductase</keyword>
<evidence type="ECO:0000256" key="9">
    <source>
        <dbReference type="ARBA" id="ARBA00023244"/>
    </source>
</evidence>
<evidence type="ECO:0000313" key="13">
    <source>
        <dbReference type="EMBL" id="ETS73476.1"/>
    </source>
</evidence>
<comment type="catalytic activity">
    <reaction evidence="10 11">
        <text>protoporphyrinogen IX + 3 O2 = protoporphyrin IX + 3 H2O2</text>
        <dbReference type="Rhea" id="RHEA:25576"/>
        <dbReference type="ChEBI" id="CHEBI:15379"/>
        <dbReference type="ChEBI" id="CHEBI:16240"/>
        <dbReference type="ChEBI" id="CHEBI:57306"/>
        <dbReference type="ChEBI" id="CHEBI:57307"/>
        <dbReference type="EC" id="1.3.3.4"/>
    </reaction>
</comment>
<protein>
    <recommendedName>
        <fullName evidence="4 11">Protoporphyrinogen oxidase</fullName>
        <ecNumber evidence="4 11">1.3.3.4</ecNumber>
    </recommendedName>
</protein>
<dbReference type="Gene3D" id="3.50.50.60">
    <property type="entry name" value="FAD/NAD(P)-binding domain"/>
    <property type="match status" value="1"/>
</dbReference>
<evidence type="ECO:0000256" key="2">
    <source>
        <dbReference type="ARBA" id="ARBA00005073"/>
    </source>
</evidence>
<dbReference type="SUPFAM" id="SSF54373">
    <property type="entry name" value="FAD-linked reductases, C-terminal domain"/>
    <property type="match status" value="1"/>
</dbReference>
<dbReference type="GO" id="GO:0005743">
    <property type="term" value="C:mitochondrial inner membrane"/>
    <property type="evidence" value="ECO:0007669"/>
    <property type="project" value="UniProtKB-SubCell"/>
</dbReference>
<evidence type="ECO:0000256" key="4">
    <source>
        <dbReference type="ARBA" id="ARBA00012867"/>
    </source>
</evidence>
<accession>W3WKY3</accession>
<evidence type="ECO:0000256" key="3">
    <source>
        <dbReference type="ARBA" id="ARBA00010551"/>
    </source>
</evidence>
<sequence>MTAFIVQSCCRNTHPLRAETFMRLPDLSHWSVRLLCLATRRHASSRNIAVIGGGITGLATTYFAAQRFPSASITLFEASSRLGGAIESTRVTARMPNADHGIQFLCERGPRTLRANADRASVTYEIINSLGLASEVLTVPSSSRVAENRYIMYPRHLVGLPAFNSSVIRRNMASVPAPSTLGLRRLVRYAWLIATEPLFSHLVSGVFRDMMTARRPQGLDDDSIGQFVTRRWGHHFTNNFMSAIIHGLYAGDIDNLSMKALMPRMWRLEEQAEQRRKDLGPLLGFGGVLRAMLAKGKTQKARCQPRGVERQSPVIDDCSTPFGAPFGLNVDLQKSLCDASVFSFRNGIQSLTLALYKSLQQLPNVRIRTNERVVHIESGAHKIRTESEKSTHYDCVVATIALKQLIKLLPDQQDFSNIETPAATVMVVTLCYGKSQINSPYRGFGYLVPRSVPLHWNPEKALGIIFDSDAMPGQDIGPSTGTKITVIFGGHWWVGKSESQLPSERQGISMAQSVLQRHLHITEDPVLALAKLSIDVIPQYTVGHCERMSDLHSCLLDHFHGRLRVAGNSYRGIGVHDCIFSAKELVENLGTQHLTGLECFHARSTK</sequence>
<evidence type="ECO:0000256" key="8">
    <source>
        <dbReference type="ARBA" id="ARBA00023133"/>
    </source>
</evidence>
<dbReference type="Pfam" id="PF01593">
    <property type="entry name" value="Amino_oxidase"/>
    <property type="match status" value="1"/>
</dbReference>
<keyword evidence="6 11" id="KW-0274">FAD</keyword>
<comment type="subcellular location">
    <subcellularLocation>
        <location evidence="11">Mitochondrion inner membrane</location>
    </subcellularLocation>
</comment>
<reference evidence="14" key="1">
    <citation type="journal article" date="2015" name="BMC Genomics">
        <title>Genomic and transcriptomic analysis of the endophytic fungus Pestalotiopsis fici reveals its lifestyle and high potential for synthesis of natural products.</title>
        <authorList>
            <person name="Wang X."/>
            <person name="Zhang X."/>
            <person name="Liu L."/>
            <person name="Xiang M."/>
            <person name="Wang W."/>
            <person name="Sun X."/>
            <person name="Che Y."/>
            <person name="Guo L."/>
            <person name="Liu G."/>
            <person name="Guo L."/>
            <person name="Wang C."/>
            <person name="Yin W.B."/>
            <person name="Stadler M."/>
            <person name="Zhang X."/>
            <person name="Liu X."/>
        </authorList>
    </citation>
    <scope>NUCLEOTIDE SEQUENCE [LARGE SCALE GENOMIC DNA]</scope>
    <source>
        <strain evidence="14">W106-1 / CGMCC3.15140</strain>
    </source>
</reference>
<dbReference type="KEGG" id="pfy:PFICI_14422"/>